<protein>
    <submittedName>
        <fullName evidence="1">Uncharacterized protein</fullName>
    </submittedName>
</protein>
<evidence type="ECO:0000313" key="1">
    <source>
        <dbReference type="EMBL" id="MDQ0536060.1"/>
    </source>
</evidence>
<organism evidence="1 2">
    <name type="scientific">Azospirillum picis</name>
    <dbReference type="NCBI Taxonomy" id="488438"/>
    <lineage>
        <taxon>Bacteria</taxon>
        <taxon>Pseudomonadati</taxon>
        <taxon>Pseudomonadota</taxon>
        <taxon>Alphaproteobacteria</taxon>
        <taxon>Rhodospirillales</taxon>
        <taxon>Azospirillaceae</taxon>
        <taxon>Azospirillum</taxon>
    </lineage>
</organism>
<evidence type="ECO:0000313" key="2">
    <source>
        <dbReference type="Proteomes" id="UP001244552"/>
    </source>
</evidence>
<dbReference type="RefSeq" id="WP_209988471.1">
    <property type="nucleotide sequence ID" value="NZ_JAGINO010000024.1"/>
</dbReference>
<sequence length="60" mass="6633">MMNDNTAPALRLSPTEVRDIADELKVSPFWVRMALLFRPANRTALVALVVWACGLPVPPT</sequence>
<accession>A0ABU0MRE5</accession>
<comment type="caution">
    <text evidence="1">The sequence shown here is derived from an EMBL/GenBank/DDBJ whole genome shotgun (WGS) entry which is preliminary data.</text>
</comment>
<keyword evidence="2" id="KW-1185">Reference proteome</keyword>
<reference evidence="1 2" key="1">
    <citation type="submission" date="2023-07" db="EMBL/GenBank/DDBJ databases">
        <title>Genomic Encyclopedia of Type Strains, Phase IV (KMG-IV): sequencing the most valuable type-strain genomes for metagenomic binning, comparative biology and taxonomic classification.</title>
        <authorList>
            <person name="Goeker M."/>
        </authorList>
    </citation>
    <scope>NUCLEOTIDE SEQUENCE [LARGE SCALE GENOMIC DNA]</scope>
    <source>
        <strain evidence="1 2">DSM 19922</strain>
    </source>
</reference>
<proteinExistence type="predicted"/>
<dbReference type="EMBL" id="JAUSVU010000022">
    <property type="protein sequence ID" value="MDQ0536060.1"/>
    <property type="molecule type" value="Genomic_DNA"/>
</dbReference>
<name>A0ABU0MRE5_9PROT</name>
<dbReference type="Proteomes" id="UP001244552">
    <property type="component" value="Unassembled WGS sequence"/>
</dbReference>
<gene>
    <name evidence="1" type="ORF">QO018_004951</name>
</gene>